<gene>
    <name evidence="1" type="ORF">O3P69_009231</name>
</gene>
<reference evidence="1 2" key="1">
    <citation type="submission" date="2023-03" db="EMBL/GenBank/DDBJ databases">
        <title>High-quality genome of Scylla paramamosain provides insights in environmental adaptation.</title>
        <authorList>
            <person name="Zhang L."/>
        </authorList>
    </citation>
    <scope>NUCLEOTIDE SEQUENCE [LARGE SCALE GENOMIC DNA]</scope>
    <source>
        <strain evidence="1">LZ_2023a</strain>
        <tissue evidence="1">Muscle</tissue>
    </source>
</reference>
<sequence length="107" mass="12238">MKEVFSVRVQNLWNVVEKVLRSVSEYGASCFGFLVHKEGSVLRCWLPSVRRLTRSSAAAGGDHARCGFSVAWSTRPRKAGYAQAGGAMTRQRRRRRHHHHYYDGVYE</sequence>
<keyword evidence="2" id="KW-1185">Reference proteome</keyword>
<protein>
    <submittedName>
        <fullName evidence="1">Uncharacterized protein</fullName>
    </submittedName>
</protein>
<dbReference type="AlphaFoldDB" id="A0AAW0TAC2"/>
<evidence type="ECO:0000313" key="1">
    <source>
        <dbReference type="EMBL" id="KAK8384311.1"/>
    </source>
</evidence>
<name>A0AAW0TAC2_SCYPA</name>
<evidence type="ECO:0000313" key="2">
    <source>
        <dbReference type="Proteomes" id="UP001487740"/>
    </source>
</evidence>
<dbReference type="EMBL" id="JARAKH010000035">
    <property type="protein sequence ID" value="KAK8384311.1"/>
    <property type="molecule type" value="Genomic_DNA"/>
</dbReference>
<proteinExistence type="predicted"/>
<organism evidence="1 2">
    <name type="scientific">Scylla paramamosain</name>
    <name type="common">Mud crab</name>
    <dbReference type="NCBI Taxonomy" id="85552"/>
    <lineage>
        <taxon>Eukaryota</taxon>
        <taxon>Metazoa</taxon>
        <taxon>Ecdysozoa</taxon>
        <taxon>Arthropoda</taxon>
        <taxon>Crustacea</taxon>
        <taxon>Multicrustacea</taxon>
        <taxon>Malacostraca</taxon>
        <taxon>Eumalacostraca</taxon>
        <taxon>Eucarida</taxon>
        <taxon>Decapoda</taxon>
        <taxon>Pleocyemata</taxon>
        <taxon>Brachyura</taxon>
        <taxon>Eubrachyura</taxon>
        <taxon>Portunoidea</taxon>
        <taxon>Portunidae</taxon>
        <taxon>Portuninae</taxon>
        <taxon>Scylla</taxon>
    </lineage>
</organism>
<accession>A0AAW0TAC2</accession>
<comment type="caution">
    <text evidence="1">The sequence shown here is derived from an EMBL/GenBank/DDBJ whole genome shotgun (WGS) entry which is preliminary data.</text>
</comment>
<dbReference type="Proteomes" id="UP001487740">
    <property type="component" value="Unassembled WGS sequence"/>
</dbReference>